<sequence>MQIANDETNVLMDVQTETPKVSKEKKNDVISNRRPQTLISRRDSLEIAVLFRDWIRAERRRCGQPEINEEDDENYNEILTEGSGSDVDQFDQQILIPTEEPQEIIKQLERVFLRM</sequence>
<protein>
    <submittedName>
        <fullName evidence="2">Uncharacterized protein</fullName>
    </submittedName>
</protein>
<proteinExistence type="predicted"/>
<dbReference type="EMBL" id="JAVYJV010000018">
    <property type="protein sequence ID" value="KAK4348195.1"/>
    <property type="molecule type" value="Genomic_DNA"/>
</dbReference>
<keyword evidence="3" id="KW-1185">Reference proteome</keyword>
<gene>
    <name evidence="2" type="ORF">RND71_034534</name>
</gene>
<evidence type="ECO:0000256" key="1">
    <source>
        <dbReference type="SAM" id="MobiDB-lite"/>
    </source>
</evidence>
<dbReference type="AlphaFoldDB" id="A0AAE1RAS1"/>
<accession>A0AAE1RAS1</accession>
<comment type="caution">
    <text evidence="2">The sequence shown here is derived from an EMBL/GenBank/DDBJ whole genome shotgun (WGS) entry which is preliminary data.</text>
</comment>
<organism evidence="2 3">
    <name type="scientific">Anisodus tanguticus</name>
    <dbReference type="NCBI Taxonomy" id="243964"/>
    <lineage>
        <taxon>Eukaryota</taxon>
        <taxon>Viridiplantae</taxon>
        <taxon>Streptophyta</taxon>
        <taxon>Embryophyta</taxon>
        <taxon>Tracheophyta</taxon>
        <taxon>Spermatophyta</taxon>
        <taxon>Magnoliopsida</taxon>
        <taxon>eudicotyledons</taxon>
        <taxon>Gunneridae</taxon>
        <taxon>Pentapetalae</taxon>
        <taxon>asterids</taxon>
        <taxon>lamiids</taxon>
        <taxon>Solanales</taxon>
        <taxon>Solanaceae</taxon>
        <taxon>Solanoideae</taxon>
        <taxon>Hyoscyameae</taxon>
        <taxon>Anisodus</taxon>
    </lineage>
</organism>
<evidence type="ECO:0000313" key="3">
    <source>
        <dbReference type="Proteomes" id="UP001291623"/>
    </source>
</evidence>
<name>A0AAE1RAS1_9SOLA</name>
<feature type="region of interest" description="Disordered" evidence="1">
    <location>
        <begin position="1"/>
        <end position="29"/>
    </location>
</feature>
<dbReference type="Proteomes" id="UP001291623">
    <property type="component" value="Unassembled WGS sequence"/>
</dbReference>
<reference evidence="2" key="1">
    <citation type="submission" date="2023-12" db="EMBL/GenBank/DDBJ databases">
        <title>Genome assembly of Anisodus tanguticus.</title>
        <authorList>
            <person name="Wang Y.-J."/>
        </authorList>
    </citation>
    <scope>NUCLEOTIDE SEQUENCE</scope>
    <source>
        <strain evidence="2">KB-2021</strain>
        <tissue evidence="2">Leaf</tissue>
    </source>
</reference>
<evidence type="ECO:0000313" key="2">
    <source>
        <dbReference type="EMBL" id="KAK4348195.1"/>
    </source>
</evidence>